<dbReference type="Proteomes" id="UP001165740">
    <property type="component" value="Chromosome 18"/>
</dbReference>
<evidence type="ECO:0000313" key="3">
    <source>
        <dbReference type="RefSeq" id="XP_055873470.1"/>
    </source>
</evidence>
<dbReference type="RefSeq" id="XP_055873470.1">
    <property type="nucleotide sequence ID" value="XM_056017495.1"/>
</dbReference>
<proteinExistence type="predicted"/>
<evidence type="ECO:0000313" key="1">
    <source>
        <dbReference type="Proteomes" id="UP001165740"/>
    </source>
</evidence>
<keyword evidence="1" id="KW-1185">Reference proteome</keyword>
<sequence>MDTDDQEMNGELESSLSEMQNCTKNKGHSNLIPIEDFSVDDLQFNFRQKELVELIKLLGYLTVKVTVPYCSPERPNKRRPCNENSPRIGTGKICDVRKVTSLSSNERCPCSSCASSGSPANSWAEIKIVTSSSVVFDDDEARHATCLFGFDNADSQGVPLEGVGIATLEKEICHLQCVTHDLQLADELASNLMAYKSGRVRFFNDYKDSNVETKLIAVVSHPHGQFKHVSIKVDPSTDQDVSPSKKNVLDTCEGSPGAPAYILDKDKNWLSTYC</sequence>
<name>A0A9W2ZEV3_BIOGL</name>
<dbReference type="AlphaFoldDB" id="A0A9W2ZEV3"/>
<accession>A0A9W2ZEV3</accession>
<dbReference type="RefSeq" id="XP_055873468.1">
    <property type="nucleotide sequence ID" value="XM_056017493.1"/>
</dbReference>
<protein>
    <submittedName>
        <fullName evidence="2 3">Uncharacterized protein LOC106074732</fullName>
    </submittedName>
</protein>
<organism evidence="1 2">
    <name type="scientific">Biomphalaria glabrata</name>
    <name type="common">Bloodfluke planorb</name>
    <name type="synonym">Freshwater snail</name>
    <dbReference type="NCBI Taxonomy" id="6526"/>
    <lineage>
        <taxon>Eukaryota</taxon>
        <taxon>Metazoa</taxon>
        <taxon>Spiralia</taxon>
        <taxon>Lophotrochozoa</taxon>
        <taxon>Mollusca</taxon>
        <taxon>Gastropoda</taxon>
        <taxon>Heterobranchia</taxon>
        <taxon>Euthyneura</taxon>
        <taxon>Panpulmonata</taxon>
        <taxon>Hygrophila</taxon>
        <taxon>Lymnaeoidea</taxon>
        <taxon>Planorbidae</taxon>
        <taxon>Biomphalaria</taxon>
    </lineage>
</organism>
<evidence type="ECO:0000313" key="2">
    <source>
        <dbReference type="RefSeq" id="XP_055873468.1"/>
    </source>
</evidence>
<dbReference type="GeneID" id="106074732"/>
<gene>
    <name evidence="2 3" type="primary">LOC106074732</name>
</gene>
<dbReference type="OrthoDB" id="6065263at2759"/>
<reference evidence="2 3" key="1">
    <citation type="submission" date="2025-04" db="UniProtKB">
        <authorList>
            <consortium name="RefSeq"/>
        </authorList>
    </citation>
    <scope>IDENTIFICATION</scope>
</reference>